<keyword evidence="4" id="KW-1185">Reference proteome</keyword>
<evidence type="ECO:0000313" key="4">
    <source>
        <dbReference type="Proteomes" id="UP000829720"/>
    </source>
</evidence>
<dbReference type="AlphaFoldDB" id="A0A8T3CSE3"/>
<sequence length="375" mass="42768">MKETALNKSETMLILVLLSGLVSVAFGNEVRRECYGQELTIRAIINPRNTAVVFQSDPRHGGTRIIFLNETVQDSRYEWKDGLLKVQELTEIEYGTFIFMHADNNVEYDRVIMQPEDCSDSVYLYIGDDYNLKLSADVAVVQHSNRYTPSQPVTVWNKTDPGVSKGGRGRVRSGVWFLSMVTHADKGHYTQRDMDGRILSRQSLHIQVVRTFDRLFHGDLLVVPLKIPRSQVQVFFQSYDSTFKQQLVRDGKLLDEQDSYRRRMKVDDWTFKVEDMSSSDKGSYSIRDSDDNLVYSVEVEVASPRNLNYLWLLLLLIIPVIMFIICVKKGVCCKKKPSQAAASSQPVVYGLAEADGELRKAQFLPTYDDDCLSSS</sequence>
<evidence type="ECO:0000313" key="3">
    <source>
        <dbReference type="EMBL" id="KAI1888219.1"/>
    </source>
</evidence>
<keyword evidence="1" id="KW-0472">Membrane</keyword>
<evidence type="ECO:0000256" key="2">
    <source>
        <dbReference type="SAM" id="SignalP"/>
    </source>
</evidence>
<feature type="chain" id="PRO_5035716435" evidence="2">
    <location>
        <begin position="28"/>
        <end position="375"/>
    </location>
</feature>
<protein>
    <submittedName>
        <fullName evidence="3">Uncharacterized protein</fullName>
    </submittedName>
</protein>
<dbReference type="Proteomes" id="UP000829720">
    <property type="component" value="Unassembled WGS sequence"/>
</dbReference>
<keyword evidence="2" id="KW-0732">Signal</keyword>
<proteinExistence type="predicted"/>
<keyword evidence="1" id="KW-0812">Transmembrane</keyword>
<feature type="signal peptide" evidence="2">
    <location>
        <begin position="1"/>
        <end position="27"/>
    </location>
</feature>
<comment type="caution">
    <text evidence="3">The sequence shown here is derived from an EMBL/GenBank/DDBJ whole genome shotgun (WGS) entry which is preliminary data.</text>
</comment>
<organism evidence="3 4">
    <name type="scientific">Albula goreensis</name>
    <dbReference type="NCBI Taxonomy" id="1534307"/>
    <lineage>
        <taxon>Eukaryota</taxon>
        <taxon>Metazoa</taxon>
        <taxon>Chordata</taxon>
        <taxon>Craniata</taxon>
        <taxon>Vertebrata</taxon>
        <taxon>Euteleostomi</taxon>
        <taxon>Actinopterygii</taxon>
        <taxon>Neopterygii</taxon>
        <taxon>Teleostei</taxon>
        <taxon>Albuliformes</taxon>
        <taxon>Albulidae</taxon>
        <taxon>Albula</taxon>
    </lineage>
</organism>
<accession>A0A8T3CSE3</accession>
<reference evidence="3" key="1">
    <citation type="submission" date="2021-01" db="EMBL/GenBank/DDBJ databases">
        <authorList>
            <person name="Zahm M."/>
            <person name="Roques C."/>
            <person name="Cabau C."/>
            <person name="Klopp C."/>
            <person name="Donnadieu C."/>
            <person name="Jouanno E."/>
            <person name="Lampietro C."/>
            <person name="Louis A."/>
            <person name="Herpin A."/>
            <person name="Echchiki A."/>
            <person name="Berthelot C."/>
            <person name="Parey E."/>
            <person name="Roest-Crollius H."/>
            <person name="Braasch I."/>
            <person name="Postlethwait J."/>
            <person name="Bobe J."/>
            <person name="Montfort J."/>
            <person name="Bouchez O."/>
            <person name="Begum T."/>
            <person name="Mejri S."/>
            <person name="Adams A."/>
            <person name="Chen W.-J."/>
            <person name="Guiguen Y."/>
        </authorList>
    </citation>
    <scope>NUCLEOTIDE SEQUENCE</scope>
    <source>
        <tissue evidence="3">Blood</tissue>
    </source>
</reference>
<dbReference type="OrthoDB" id="8953785at2759"/>
<feature type="transmembrane region" description="Helical" evidence="1">
    <location>
        <begin position="309"/>
        <end position="327"/>
    </location>
</feature>
<name>A0A8T3CSE3_9TELE</name>
<gene>
    <name evidence="3" type="ORF">AGOR_G00182760</name>
</gene>
<evidence type="ECO:0000256" key="1">
    <source>
        <dbReference type="SAM" id="Phobius"/>
    </source>
</evidence>
<keyword evidence="1" id="KW-1133">Transmembrane helix</keyword>
<dbReference type="EMBL" id="JAERUA010000017">
    <property type="protein sequence ID" value="KAI1888219.1"/>
    <property type="molecule type" value="Genomic_DNA"/>
</dbReference>